<evidence type="ECO:0000313" key="2">
    <source>
        <dbReference type="Proteomes" id="UP001147746"/>
    </source>
</evidence>
<organism evidence="1 2">
    <name type="scientific">Penicillium atrosanguineum</name>
    <dbReference type="NCBI Taxonomy" id="1132637"/>
    <lineage>
        <taxon>Eukaryota</taxon>
        <taxon>Fungi</taxon>
        <taxon>Dikarya</taxon>
        <taxon>Ascomycota</taxon>
        <taxon>Pezizomycotina</taxon>
        <taxon>Eurotiomycetes</taxon>
        <taxon>Eurotiomycetidae</taxon>
        <taxon>Eurotiales</taxon>
        <taxon>Aspergillaceae</taxon>
        <taxon>Penicillium</taxon>
    </lineage>
</organism>
<reference evidence="1" key="1">
    <citation type="submission" date="2022-12" db="EMBL/GenBank/DDBJ databases">
        <authorList>
            <person name="Petersen C."/>
        </authorList>
    </citation>
    <scope>NUCLEOTIDE SEQUENCE</scope>
    <source>
        <strain evidence="1">IBT 21472</strain>
    </source>
</reference>
<comment type="caution">
    <text evidence="1">The sequence shown here is derived from an EMBL/GenBank/DDBJ whole genome shotgun (WGS) entry which is preliminary data.</text>
</comment>
<reference evidence="1" key="2">
    <citation type="journal article" date="2023" name="IMA Fungus">
        <title>Comparative genomic study of the Penicillium genus elucidates a diverse pangenome and 15 lateral gene transfer events.</title>
        <authorList>
            <person name="Petersen C."/>
            <person name="Sorensen T."/>
            <person name="Nielsen M.R."/>
            <person name="Sondergaard T.E."/>
            <person name="Sorensen J.L."/>
            <person name="Fitzpatrick D.A."/>
            <person name="Frisvad J.C."/>
            <person name="Nielsen K.L."/>
        </authorList>
    </citation>
    <scope>NUCLEOTIDE SEQUENCE</scope>
    <source>
        <strain evidence="1">IBT 21472</strain>
    </source>
</reference>
<dbReference type="Proteomes" id="UP001147746">
    <property type="component" value="Unassembled WGS sequence"/>
</dbReference>
<keyword evidence="2" id="KW-1185">Reference proteome</keyword>
<accession>A0A9W9U846</accession>
<protein>
    <submittedName>
        <fullName evidence="1">Uncharacterized protein</fullName>
    </submittedName>
</protein>
<evidence type="ECO:0000313" key="1">
    <source>
        <dbReference type="EMBL" id="KAJ5321505.1"/>
    </source>
</evidence>
<dbReference type="AlphaFoldDB" id="A0A9W9U846"/>
<gene>
    <name evidence="1" type="ORF">N7476_004507</name>
</gene>
<name>A0A9W9U846_9EURO</name>
<sequence>MKTPRFELIAPGLEVLHNKAAFAERQKFTTIPRDENWGKNIPPVLLFAAPELFQHGIFHPFGDEPGEQGLETLFDRWTEFLESGVWTVGINGVEGEIDQIRDADTVVWINYWIAPDW</sequence>
<proteinExistence type="predicted"/>
<dbReference type="EMBL" id="JAPZBO010000003">
    <property type="protein sequence ID" value="KAJ5321505.1"/>
    <property type="molecule type" value="Genomic_DNA"/>
</dbReference>